<organism evidence="2 3">
    <name type="scientific">Tistrella mobilis (strain KA081020-065)</name>
    <dbReference type="NCBI Taxonomy" id="1110502"/>
    <lineage>
        <taxon>Bacteria</taxon>
        <taxon>Pseudomonadati</taxon>
        <taxon>Pseudomonadota</taxon>
        <taxon>Alphaproteobacteria</taxon>
        <taxon>Geminicoccales</taxon>
        <taxon>Geminicoccaceae</taxon>
        <taxon>Tistrella</taxon>
    </lineage>
</organism>
<sequence length="89" mass="9561">MQVDQTGRHQQIAEIDRITADLPRGVDDAPLGEGQPARRDFAIGQQHAPAAQGERRGGGEKGGRRHDTVPRAGSGEGTRTIGRRRGERG</sequence>
<name>I3TM52_TISMK</name>
<dbReference type="EMBL" id="CP003236">
    <property type="protein sequence ID" value="AFK53840.1"/>
    <property type="molecule type" value="Genomic_DNA"/>
</dbReference>
<feature type="compositionally biased region" description="Basic and acidic residues" evidence="1">
    <location>
        <begin position="53"/>
        <end position="69"/>
    </location>
</feature>
<protein>
    <submittedName>
        <fullName evidence="2">Uncharacterized protein</fullName>
    </submittedName>
</protein>
<evidence type="ECO:0000313" key="3">
    <source>
        <dbReference type="Proteomes" id="UP000005258"/>
    </source>
</evidence>
<dbReference type="AlphaFoldDB" id="I3TM52"/>
<dbReference type="Proteomes" id="UP000005258">
    <property type="component" value="Chromosome"/>
</dbReference>
<accession>I3TM52</accession>
<evidence type="ECO:0000313" key="2">
    <source>
        <dbReference type="EMBL" id="AFK53840.1"/>
    </source>
</evidence>
<feature type="compositionally biased region" description="Basic and acidic residues" evidence="1">
    <location>
        <begin position="14"/>
        <end position="27"/>
    </location>
</feature>
<evidence type="ECO:0000256" key="1">
    <source>
        <dbReference type="SAM" id="MobiDB-lite"/>
    </source>
</evidence>
<gene>
    <name evidence="2" type="ordered locus">TMO_2002</name>
</gene>
<proteinExistence type="predicted"/>
<dbReference type="HOGENOM" id="CLU_2453692_0_0_5"/>
<keyword evidence="3" id="KW-1185">Reference proteome</keyword>
<reference evidence="2 3" key="1">
    <citation type="journal article" date="2012" name="J. Am. Chem. Soc.">
        <title>Bacterial biosynthesis and maturation of the didemnin anti-cancer agents.</title>
        <authorList>
            <person name="Xu Y."/>
            <person name="Kersten R.D."/>
            <person name="Nam S.J."/>
            <person name="Lu L."/>
            <person name="Al-Suwailem A.M."/>
            <person name="Zheng H."/>
            <person name="Fenical W."/>
            <person name="Dorrestein P.C."/>
            <person name="Moore B.S."/>
            <person name="Qian P.Y."/>
        </authorList>
    </citation>
    <scope>NUCLEOTIDE SEQUENCE [LARGE SCALE GENOMIC DNA]</scope>
    <source>
        <strain evidence="2 3">KA081020-065</strain>
    </source>
</reference>
<feature type="region of interest" description="Disordered" evidence="1">
    <location>
        <begin position="1"/>
        <end position="89"/>
    </location>
</feature>
<dbReference type="KEGG" id="tmo:TMO_2002"/>